<evidence type="ECO:0000256" key="2">
    <source>
        <dbReference type="ARBA" id="ARBA00012621"/>
    </source>
</evidence>
<feature type="domain" description="3-deoxy-D-manno-octulosonic-acid transferase N-terminal" evidence="10">
    <location>
        <begin position="40"/>
        <end position="219"/>
    </location>
</feature>
<dbReference type="GO" id="GO:0009245">
    <property type="term" value="P:lipid A biosynthetic process"/>
    <property type="evidence" value="ECO:0007669"/>
    <property type="project" value="TreeGrafter"/>
</dbReference>
<dbReference type="PANTHER" id="PTHR42755:SF1">
    <property type="entry name" value="3-DEOXY-D-MANNO-OCTULOSONIC ACID TRANSFERASE, MITOCHONDRIAL-RELATED"/>
    <property type="match status" value="1"/>
</dbReference>
<dbReference type="GO" id="GO:0043842">
    <property type="term" value="F:Kdo transferase activity"/>
    <property type="evidence" value="ECO:0007669"/>
    <property type="project" value="UniProtKB-EC"/>
</dbReference>
<accession>A0A1A6DU96</accession>
<gene>
    <name evidence="11" type="ORF">A9O67_05560</name>
</gene>
<dbReference type="InterPro" id="IPR039901">
    <property type="entry name" value="Kdotransferase"/>
</dbReference>
<dbReference type="InterPro" id="IPR038107">
    <property type="entry name" value="Glycos_transf_N_sf"/>
</dbReference>
<keyword evidence="9" id="KW-0448">Lipopolysaccharide biosynthesis</keyword>
<dbReference type="EMBL" id="LZDH01000056">
    <property type="protein sequence ID" value="OBS30492.1"/>
    <property type="molecule type" value="Genomic_DNA"/>
</dbReference>
<comment type="similarity">
    <text evidence="9">Belongs to the glycosyltransferase group 1 family.</text>
</comment>
<dbReference type="PANTHER" id="PTHR42755">
    <property type="entry name" value="3-DEOXY-MANNO-OCTULOSONATE CYTIDYLYLTRANSFERASE"/>
    <property type="match status" value="1"/>
</dbReference>
<feature type="site" description="Transition state stabilizer" evidence="8">
    <location>
        <position position="136"/>
    </location>
</feature>
<keyword evidence="4 9" id="KW-0808">Transferase</keyword>
<evidence type="ECO:0000256" key="4">
    <source>
        <dbReference type="ARBA" id="ARBA00022679"/>
    </source>
</evidence>
<evidence type="ECO:0000256" key="8">
    <source>
        <dbReference type="PIRSR" id="PIRSR639901-2"/>
    </source>
</evidence>
<evidence type="ECO:0000256" key="1">
    <source>
        <dbReference type="ARBA" id="ARBA00004713"/>
    </source>
</evidence>
<dbReference type="Proteomes" id="UP000091969">
    <property type="component" value="Unassembled WGS sequence"/>
</dbReference>
<dbReference type="Pfam" id="PF04413">
    <property type="entry name" value="Glycos_transf_N"/>
    <property type="match status" value="1"/>
</dbReference>
<comment type="catalytic activity">
    <reaction evidence="6 9">
        <text>lipid IVA (E. coli) + CMP-3-deoxy-beta-D-manno-octulosonate = alpha-Kdo-(2-&gt;6)-lipid IVA (E. coli) + CMP + H(+)</text>
        <dbReference type="Rhea" id="RHEA:28066"/>
        <dbReference type="ChEBI" id="CHEBI:15378"/>
        <dbReference type="ChEBI" id="CHEBI:58603"/>
        <dbReference type="ChEBI" id="CHEBI:60364"/>
        <dbReference type="ChEBI" id="CHEBI:60377"/>
        <dbReference type="ChEBI" id="CHEBI:85987"/>
        <dbReference type="EC" id="2.4.99.12"/>
    </reaction>
</comment>
<dbReference type="GO" id="GO:0005886">
    <property type="term" value="C:plasma membrane"/>
    <property type="evidence" value="ECO:0007669"/>
    <property type="project" value="UniProtKB-SubCell"/>
</dbReference>
<dbReference type="UniPathway" id="UPA00958"/>
<evidence type="ECO:0000256" key="7">
    <source>
        <dbReference type="PIRSR" id="PIRSR639901-1"/>
    </source>
</evidence>
<name>A0A1A6DU96_9BURK</name>
<keyword evidence="9" id="KW-0472">Membrane</keyword>
<evidence type="ECO:0000256" key="3">
    <source>
        <dbReference type="ARBA" id="ARBA00019077"/>
    </source>
</evidence>
<organism evidence="11 12">
    <name type="scientific">Tepidimonas fonticaldi</name>
    <dbReference type="NCBI Taxonomy" id="1101373"/>
    <lineage>
        <taxon>Bacteria</taxon>
        <taxon>Pseudomonadati</taxon>
        <taxon>Pseudomonadota</taxon>
        <taxon>Betaproteobacteria</taxon>
        <taxon>Burkholderiales</taxon>
        <taxon>Tepidimonas</taxon>
    </lineage>
</organism>
<evidence type="ECO:0000256" key="5">
    <source>
        <dbReference type="ARBA" id="ARBA00031445"/>
    </source>
</evidence>
<dbReference type="STRING" id="1101373.A9O67_05560"/>
<feature type="site" description="Transition state stabilizer" evidence="8">
    <location>
        <position position="216"/>
    </location>
</feature>
<dbReference type="Gene3D" id="3.40.50.2000">
    <property type="entry name" value="Glycogen Phosphorylase B"/>
    <property type="match status" value="1"/>
</dbReference>
<evidence type="ECO:0000256" key="6">
    <source>
        <dbReference type="ARBA" id="ARBA00049183"/>
    </source>
</evidence>
<comment type="subcellular location">
    <subcellularLocation>
        <location evidence="9">Cell membrane</location>
    </subcellularLocation>
</comment>
<dbReference type="EC" id="2.4.99.12" evidence="2 9"/>
<protein>
    <recommendedName>
        <fullName evidence="3 9">3-deoxy-D-manno-octulosonic acid transferase</fullName>
        <shortName evidence="9">Kdo transferase</shortName>
        <ecNumber evidence="2 9">2.4.99.12</ecNumber>
    </recommendedName>
    <alternativeName>
        <fullName evidence="5 9">Lipid IV(A) 3-deoxy-D-manno-octulosonic acid transferase</fullName>
    </alternativeName>
</protein>
<sequence length="463" mass="50203">MRWSERLALGLYGGVMTALQPLLRRKLASRGRQEPGYLEAIEERFGRYAVEPSQGWLWVHAVSLGETRAAALWIDRLRERRPDIRILWTHGTATGRAEGRRHLRPGDVQVWLPWDAPGPVQRFLAHFRPRLGVLMETEVWPALVQGCRTAGVPLLLANARLNARSWRRAQRLRWLAGPAYAGLSGVLAQTAGDADRLRTLGAPVDPPAGGTMGNVKFDVPWHPGAWGLGRTWRAAWQAATAASDVPGGRPILMLASSREGEEAAWCDAWRAQAQTTRGAGTCPIRPLWLIVPRHPQRFDAVEALLRQAGLRVVRRSTLGPLDAAEPVWPPAAREADVLLGDSLGEMPWYYGLAQVALLGGSFAPLGGQNLIEAAACECPVVMGPHTFNFAEASEAAIAAGAAERVPDLANAVARALDWLADPPALARAQAGCQTLLQTHAGAAARCVDAVLRWWDLSAPAAAR</sequence>
<dbReference type="Gene3D" id="3.40.50.11720">
    <property type="entry name" value="3-Deoxy-D-manno-octulosonic-acid transferase, N-terminal domain"/>
    <property type="match status" value="1"/>
</dbReference>
<evidence type="ECO:0000313" key="11">
    <source>
        <dbReference type="EMBL" id="OBS30492.1"/>
    </source>
</evidence>
<keyword evidence="12" id="KW-1185">Reference proteome</keyword>
<evidence type="ECO:0000259" key="10">
    <source>
        <dbReference type="Pfam" id="PF04413"/>
    </source>
</evidence>
<dbReference type="InterPro" id="IPR007507">
    <property type="entry name" value="Glycos_transf_N"/>
</dbReference>
<comment type="function">
    <text evidence="9">Involved in lipopolysaccharide (LPS) biosynthesis. Catalyzes the transfer of 3-deoxy-D-manno-octulosonate (Kdo) residue(s) from CMP-Kdo to lipid IV(A), the tetraacyldisaccharide-1,4'-bisphosphate precursor of lipid A.</text>
</comment>
<evidence type="ECO:0000256" key="9">
    <source>
        <dbReference type="RuleBase" id="RU365103"/>
    </source>
</evidence>
<dbReference type="GO" id="GO:0009244">
    <property type="term" value="P:lipopolysaccharide core region biosynthetic process"/>
    <property type="evidence" value="ECO:0007669"/>
    <property type="project" value="UniProtKB-UniRule"/>
</dbReference>
<reference evidence="11 12" key="1">
    <citation type="submission" date="2016-06" db="EMBL/GenBank/DDBJ databases">
        <title>Genome sequence of Tepidimonas fonticaldi PL17.</title>
        <authorList>
            <person name="Pinnaka A.K."/>
        </authorList>
    </citation>
    <scope>NUCLEOTIDE SEQUENCE [LARGE SCALE GENOMIC DNA]</scope>
    <source>
        <strain evidence="11 12">PL17</strain>
    </source>
</reference>
<dbReference type="OrthoDB" id="9789797at2"/>
<comment type="caution">
    <text evidence="11">The sequence shown here is derived from an EMBL/GenBank/DDBJ whole genome shotgun (WGS) entry which is preliminary data.</text>
</comment>
<dbReference type="AlphaFoldDB" id="A0A1A6DU96"/>
<proteinExistence type="inferred from homology"/>
<dbReference type="SUPFAM" id="SSF53756">
    <property type="entry name" value="UDP-Glycosyltransferase/glycogen phosphorylase"/>
    <property type="match status" value="1"/>
</dbReference>
<evidence type="ECO:0000313" key="12">
    <source>
        <dbReference type="Proteomes" id="UP000091969"/>
    </source>
</evidence>
<feature type="active site" description="Proton acceptor" evidence="7">
    <location>
        <position position="66"/>
    </location>
</feature>
<keyword evidence="9" id="KW-1003">Cell membrane</keyword>
<comment type="pathway">
    <text evidence="1 9">Bacterial outer membrane biogenesis; LPS core biosynthesis.</text>
</comment>